<dbReference type="SUPFAM" id="SSF55729">
    <property type="entry name" value="Acyl-CoA N-acyltransferases (Nat)"/>
    <property type="match status" value="1"/>
</dbReference>
<keyword evidence="3" id="KW-1185">Reference proteome</keyword>
<dbReference type="EMBL" id="JAANHS010000027">
    <property type="protein sequence ID" value="NHB78490.1"/>
    <property type="molecule type" value="Genomic_DNA"/>
</dbReference>
<organism evidence="2 3">
    <name type="scientific">Rhodobacter calidifons</name>
    <dbReference type="NCBI Taxonomy" id="2715277"/>
    <lineage>
        <taxon>Bacteria</taxon>
        <taxon>Pseudomonadati</taxon>
        <taxon>Pseudomonadota</taxon>
        <taxon>Alphaproteobacteria</taxon>
        <taxon>Rhodobacterales</taxon>
        <taxon>Rhodobacter group</taxon>
        <taxon>Rhodobacter</taxon>
    </lineage>
</organism>
<reference evidence="2 3" key="1">
    <citation type="journal article" date="2022" name="Microorganisms">
        <title>Genome Sequence and Characterization of a Xanthorhodopsin-Containing, Aerobic Anoxygenic Phototrophic Rhodobacter Species, Isolated from Mesophilic Conditions at Yellowstone National Park.</title>
        <authorList>
            <person name="Kyndt J.A."/>
            <person name="Robertson S."/>
            <person name="Shoffstall I.B."/>
            <person name="Ramaley R.F."/>
            <person name="Meyer T.E."/>
        </authorList>
    </citation>
    <scope>NUCLEOTIDE SEQUENCE [LARGE SCALE GENOMIC DNA]</scope>
    <source>
        <strain evidence="2 3">M37P</strain>
    </source>
</reference>
<evidence type="ECO:0000313" key="3">
    <source>
        <dbReference type="Proteomes" id="UP001515660"/>
    </source>
</evidence>
<sequence length="96" mass="10520">MSARVAEVAGRLTGLAHSLFHRLGRKIEEVCLLHHLFTAPTARCFGRAQIKAVDARADAADAPAVHRLTQRSATSARRPHDRIGQATPFIRDGRKS</sequence>
<comment type="caution">
    <text evidence="2">The sequence shown here is derived from an EMBL/GenBank/DDBJ whole genome shotgun (WGS) entry which is preliminary data.</text>
</comment>
<dbReference type="Proteomes" id="UP001515660">
    <property type="component" value="Unassembled WGS sequence"/>
</dbReference>
<gene>
    <name evidence="2" type="ORF">G8O29_17425</name>
</gene>
<proteinExistence type="predicted"/>
<protein>
    <submittedName>
        <fullName evidence="2">Uncharacterized protein</fullName>
    </submittedName>
</protein>
<feature type="region of interest" description="Disordered" evidence="1">
    <location>
        <begin position="67"/>
        <end position="96"/>
    </location>
</feature>
<evidence type="ECO:0000313" key="2">
    <source>
        <dbReference type="EMBL" id="NHB78490.1"/>
    </source>
</evidence>
<name>A0ABX0GAZ5_9RHOB</name>
<evidence type="ECO:0000256" key="1">
    <source>
        <dbReference type="SAM" id="MobiDB-lite"/>
    </source>
</evidence>
<dbReference type="RefSeq" id="WP_166404491.1">
    <property type="nucleotide sequence ID" value="NZ_JAANHS010000027.1"/>
</dbReference>
<dbReference type="InterPro" id="IPR016181">
    <property type="entry name" value="Acyl_CoA_acyltransferase"/>
</dbReference>
<accession>A0ABX0GAZ5</accession>